<protein>
    <submittedName>
        <fullName evidence="2">Uncharacterized protein</fullName>
    </submittedName>
</protein>
<name>A0A3Q7FKR0_SOLLC</name>
<evidence type="ECO:0000256" key="1">
    <source>
        <dbReference type="SAM" id="MobiDB-lite"/>
    </source>
</evidence>
<dbReference type="AlphaFoldDB" id="A0A3Q7FKR0"/>
<evidence type="ECO:0000313" key="3">
    <source>
        <dbReference type="Proteomes" id="UP000004994"/>
    </source>
</evidence>
<evidence type="ECO:0000313" key="2">
    <source>
        <dbReference type="EnsemblPlants" id="Solyc02g065315.1.1"/>
    </source>
</evidence>
<sequence>MKVAKSDAKAPETNKVNEVKMEPVILLDSEEERVDPSRGSKDGGNPCYSRRGKSEAKADNMHGVKKEVVKTKEAKKAAKDPEKHFLILRLVVCASGLK</sequence>
<feature type="compositionally biased region" description="Basic and acidic residues" evidence="1">
    <location>
        <begin position="1"/>
        <end position="21"/>
    </location>
</feature>
<dbReference type="InParanoid" id="A0A3Q7FKR0"/>
<reference evidence="2" key="2">
    <citation type="submission" date="2019-01" db="UniProtKB">
        <authorList>
            <consortium name="EnsemblPlants"/>
        </authorList>
    </citation>
    <scope>IDENTIFICATION</scope>
    <source>
        <strain evidence="2">cv. Heinz 1706</strain>
    </source>
</reference>
<dbReference type="Proteomes" id="UP000004994">
    <property type="component" value="Chromosome 2"/>
</dbReference>
<accession>A0A3Q7FKR0</accession>
<proteinExistence type="predicted"/>
<dbReference type="EnsemblPlants" id="Solyc02g065315.1.1">
    <property type="protein sequence ID" value="Solyc02g065315.1.1"/>
    <property type="gene ID" value="Solyc02g065315.1"/>
</dbReference>
<dbReference type="Gramene" id="Solyc02g065315.1.1">
    <property type="protein sequence ID" value="Solyc02g065315.1.1"/>
    <property type="gene ID" value="Solyc02g065315.1"/>
</dbReference>
<feature type="region of interest" description="Disordered" evidence="1">
    <location>
        <begin position="1"/>
        <end position="65"/>
    </location>
</feature>
<keyword evidence="3" id="KW-1185">Reference proteome</keyword>
<feature type="compositionally biased region" description="Basic and acidic residues" evidence="1">
    <location>
        <begin position="52"/>
        <end position="65"/>
    </location>
</feature>
<dbReference type="STRING" id="4081.A0A3Q7FKR0"/>
<reference evidence="2" key="1">
    <citation type="journal article" date="2012" name="Nature">
        <title>The tomato genome sequence provides insights into fleshy fruit evolution.</title>
        <authorList>
            <consortium name="Tomato Genome Consortium"/>
        </authorList>
    </citation>
    <scope>NUCLEOTIDE SEQUENCE [LARGE SCALE GENOMIC DNA]</scope>
    <source>
        <strain evidence="2">cv. Heinz 1706</strain>
    </source>
</reference>
<organism evidence="2">
    <name type="scientific">Solanum lycopersicum</name>
    <name type="common">Tomato</name>
    <name type="synonym">Lycopersicon esculentum</name>
    <dbReference type="NCBI Taxonomy" id="4081"/>
    <lineage>
        <taxon>Eukaryota</taxon>
        <taxon>Viridiplantae</taxon>
        <taxon>Streptophyta</taxon>
        <taxon>Embryophyta</taxon>
        <taxon>Tracheophyta</taxon>
        <taxon>Spermatophyta</taxon>
        <taxon>Magnoliopsida</taxon>
        <taxon>eudicotyledons</taxon>
        <taxon>Gunneridae</taxon>
        <taxon>Pentapetalae</taxon>
        <taxon>asterids</taxon>
        <taxon>lamiids</taxon>
        <taxon>Solanales</taxon>
        <taxon>Solanaceae</taxon>
        <taxon>Solanoideae</taxon>
        <taxon>Solaneae</taxon>
        <taxon>Solanum</taxon>
        <taxon>Solanum subgen. Lycopersicon</taxon>
    </lineage>
</organism>